<dbReference type="Gene3D" id="1.20.140.10">
    <property type="entry name" value="Butyryl-CoA Dehydrogenase, subunit A, domain 3"/>
    <property type="match status" value="1"/>
</dbReference>
<dbReference type="InterPro" id="IPR013786">
    <property type="entry name" value="AcylCoA_DH/ox_N"/>
</dbReference>
<dbReference type="Pfam" id="PF00441">
    <property type="entry name" value="Acyl-CoA_dh_1"/>
    <property type="match status" value="1"/>
</dbReference>
<reference evidence="9" key="1">
    <citation type="submission" date="2014-11" db="EMBL/GenBank/DDBJ databases">
        <title>Production of the Bengamide Class of Marine Natural Products in Myxobacteria: Biosynthesis and Structure Activity Relationships.</title>
        <authorList>
            <person name="Wenzel S.C."/>
            <person name="Hoffmann H."/>
            <person name="Zhang J."/>
            <person name="Debussche L."/>
            <person name="Haag-Richter S."/>
            <person name="Kurz M."/>
            <person name="Nardi F."/>
            <person name="Lukat P."/>
            <person name="Kochems I."/>
            <person name="Tietgen H."/>
            <person name="Schummer D."/>
            <person name="Nicolas J.-P."/>
            <person name="Calvet L."/>
            <person name="Czepczor V."/>
            <person name="Vrignaud P."/>
            <person name="Muehlenweg A."/>
            <person name="Pelzer S."/>
            <person name="Mueller R."/>
            <person name="Broenstrup M."/>
        </authorList>
    </citation>
    <scope>NUCLEOTIDE SEQUENCE</scope>
    <source>
        <strain evidence="9">ST200611</strain>
    </source>
</reference>
<dbReference type="InterPro" id="IPR009100">
    <property type="entry name" value="AcylCoA_DH/oxidase_NM_dom_sf"/>
</dbReference>
<dbReference type="PANTHER" id="PTHR43884">
    <property type="entry name" value="ACYL-COA DEHYDROGENASE"/>
    <property type="match status" value="1"/>
</dbReference>
<dbReference type="PANTHER" id="PTHR43884:SF12">
    <property type="entry name" value="ISOVALERYL-COA DEHYDROGENASE, MITOCHONDRIAL-RELATED"/>
    <property type="match status" value="1"/>
</dbReference>
<proteinExistence type="inferred from homology"/>
<evidence type="ECO:0000313" key="9">
    <source>
        <dbReference type="EMBL" id="AJY78088.1"/>
    </source>
</evidence>
<keyword evidence="5" id="KW-0560">Oxidoreductase</keyword>
<accession>A0A0N7AZ19</accession>
<evidence type="ECO:0000256" key="3">
    <source>
        <dbReference type="ARBA" id="ARBA00022630"/>
    </source>
</evidence>
<evidence type="ECO:0000259" key="6">
    <source>
        <dbReference type="Pfam" id="PF00441"/>
    </source>
</evidence>
<evidence type="ECO:0000259" key="7">
    <source>
        <dbReference type="Pfam" id="PF02770"/>
    </source>
</evidence>
<dbReference type="Pfam" id="PF02771">
    <property type="entry name" value="Acyl-CoA_dh_N"/>
    <property type="match status" value="1"/>
</dbReference>
<evidence type="ECO:0000256" key="2">
    <source>
        <dbReference type="ARBA" id="ARBA00009347"/>
    </source>
</evidence>
<dbReference type="Pfam" id="PF02770">
    <property type="entry name" value="Acyl-CoA_dh_M"/>
    <property type="match status" value="1"/>
</dbReference>
<dbReference type="PIRSF" id="PIRSF016578">
    <property type="entry name" value="HsaA"/>
    <property type="match status" value="1"/>
</dbReference>
<dbReference type="InterPro" id="IPR009075">
    <property type="entry name" value="AcylCo_DH/oxidase_C"/>
</dbReference>
<dbReference type="InterPro" id="IPR046373">
    <property type="entry name" value="Acyl-CoA_Oxase/DH_mid-dom_sf"/>
</dbReference>
<comment type="cofactor">
    <cofactor evidence="1 5">
        <name>FAD</name>
        <dbReference type="ChEBI" id="CHEBI:57692"/>
    </cofactor>
</comment>
<evidence type="ECO:0000256" key="5">
    <source>
        <dbReference type="RuleBase" id="RU362125"/>
    </source>
</evidence>
<keyword evidence="3 5" id="KW-0285">Flavoprotein</keyword>
<evidence type="ECO:0000259" key="8">
    <source>
        <dbReference type="Pfam" id="PF02771"/>
    </source>
</evidence>
<feature type="domain" description="Acyl-CoA dehydrogenase/oxidase C-terminal" evidence="6">
    <location>
        <begin position="225"/>
        <end position="370"/>
    </location>
</feature>
<dbReference type="InterPro" id="IPR036250">
    <property type="entry name" value="AcylCo_DH-like_C"/>
</dbReference>
<evidence type="ECO:0000256" key="1">
    <source>
        <dbReference type="ARBA" id="ARBA00001974"/>
    </source>
</evidence>
<dbReference type="FunFam" id="1.20.140.10:FF:000004">
    <property type="entry name" value="Acyl-CoA dehydrogenase FadE25"/>
    <property type="match status" value="1"/>
</dbReference>
<keyword evidence="4 5" id="KW-0274">FAD</keyword>
<feature type="domain" description="Acyl-CoA oxidase/dehydrogenase middle" evidence="7">
    <location>
        <begin position="120"/>
        <end position="210"/>
    </location>
</feature>
<evidence type="ECO:0000256" key="4">
    <source>
        <dbReference type="ARBA" id="ARBA00022827"/>
    </source>
</evidence>
<dbReference type="Gene3D" id="1.10.540.10">
    <property type="entry name" value="Acyl-CoA dehydrogenase/oxidase, N-terminal domain"/>
    <property type="match status" value="1"/>
</dbReference>
<organism evidence="9">
    <name type="scientific">Myxococcus virescens</name>
    <dbReference type="NCBI Taxonomy" id="83456"/>
    <lineage>
        <taxon>Bacteria</taxon>
        <taxon>Pseudomonadati</taxon>
        <taxon>Myxococcota</taxon>
        <taxon>Myxococcia</taxon>
        <taxon>Myxococcales</taxon>
        <taxon>Cystobacterineae</taxon>
        <taxon>Myxococcaceae</taxon>
        <taxon>Myxococcus</taxon>
    </lineage>
</organism>
<dbReference type="SUPFAM" id="SSF47203">
    <property type="entry name" value="Acyl-CoA dehydrogenase C-terminal domain-like"/>
    <property type="match status" value="1"/>
</dbReference>
<dbReference type="AlphaFoldDB" id="A0A0N7AZ19"/>
<sequence>MSLALDESHHADRKRFRSFVDAQVVPLAARMDREERFASPLIEAFGQEGFLGADIPTAYGGRGMDALSFGLLAEELGRGCASARTLLTVHHMVAHAIYRWGDEGQRQRWLPRLAGGEIAAAAFSEAGAGSDLAAVATEAIPTSGGYLLTGRKRWTSFGQVARVFLVLARTKTGTAAFVVERGSPGLEVSPLHGLIGTRAAMTADVELKGCFVPDEQLLGKPGFGLQWVVGAALDHGRNSVAWGCVGIAQACLETAADHASRRHQFGEAIANHQLVRRMLSEMVVGTEAARLMCHRASLLKQARDARHIEQTTMAKYFASRRAMQAALDAVQICGAEGCSEGHPAQRYLRDAKVMEIIEGSNEMHQIHIAELALRGRAAGE</sequence>
<comment type="similarity">
    <text evidence="2 5">Belongs to the acyl-CoA dehydrogenase family.</text>
</comment>
<dbReference type="InterPro" id="IPR006091">
    <property type="entry name" value="Acyl-CoA_Oxase/DH_mid-dom"/>
</dbReference>
<dbReference type="GO" id="GO:0003995">
    <property type="term" value="F:acyl-CoA dehydrogenase activity"/>
    <property type="evidence" value="ECO:0007669"/>
    <property type="project" value="TreeGrafter"/>
</dbReference>
<gene>
    <name evidence="9" type="primary">benF</name>
</gene>
<dbReference type="InterPro" id="IPR037069">
    <property type="entry name" value="AcylCoA_DH/ox_N_sf"/>
</dbReference>
<protein>
    <submittedName>
        <fullName evidence="9">Acyl-CoA dehydrogenase</fullName>
    </submittedName>
</protein>
<dbReference type="Gene3D" id="2.40.110.10">
    <property type="entry name" value="Butyryl-CoA Dehydrogenase, subunit A, domain 2"/>
    <property type="match status" value="1"/>
</dbReference>
<dbReference type="SUPFAM" id="SSF56645">
    <property type="entry name" value="Acyl-CoA dehydrogenase NM domain-like"/>
    <property type="match status" value="1"/>
</dbReference>
<dbReference type="GO" id="GO:0050660">
    <property type="term" value="F:flavin adenine dinucleotide binding"/>
    <property type="evidence" value="ECO:0007669"/>
    <property type="project" value="InterPro"/>
</dbReference>
<dbReference type="EMBL" id="KP143770">
    <property type="protein sequence ID" value="AJY78088.1"/>
    <property type="molecule type" value="Genomic_DNA"/>
</dbReference>
<feature type="domain" description="Acyl-CoA dehydrogenase/oxidase N-terminal" evidence="8">
    <location>
        <begin position="7"/>
        <end position="117"/>
    </location>
</feature>
<name>A0A0N7AZ19_9BACT</name>